<dbReference type="Proteomes" id="UP000634229">
    <property type="component" value="Unassembled WGS sequence"/>
</dbReference>
<dbReference type="PROSITE" id="PS51481">
    <property type="entry name" value="DHAK"/>
    <property type="match status" value="1"/>
</dbReference>
<reference evidence="2 3" key="1">
    <citation type="submission" date="2021-01" db="EMBL/GenBank/DDBJ databases">
        <title>WGS of actinomycetes isolated from Thailand.</title>
        <authorList>
            <person name="Thawai C."/>
        </authorList>
    </citation>
    <scope>NUCLEOTIDE SEQUENCE [LARGE SCALE GENOMIC DNA]</scope>
    <source>
        <strain evidence="2 3">CA1R205</strain>
    </source>
</reference>
<dbReference type="GO" id="GO:0016301">
    <property type="term" value="F:kinase activity"/>
    <property type="evidence" value="ECO:0007669"/>
    <property type="project" value="UniProtKB-KW"/>
</dbReference>
<keyword evidence="3" id="KW-1185">Reference proteome</keyword>
<dbReference type="InterPro" id="IPR050861">
    <property type="entry name" value="Dihydroxyacetone_Kinase"/>
</dbReference>
<name>A0ABS1NHB6_9ACTN</name>
<dbReference type="SUPFAM" id="SSF82549">
    <property type="entry name" value="DAK1/DegV-like"/>
    <property type="match status" value="1"/>
</dbReference>
<keyword evidence="2" id="KW-0418">Kinase</keyword>
<dbReference type="EMBL" id="JAERRF010000013">
    <property type="protein sequence ID" value="MBL1099512.1"/>
    <property type="molecule type" value="Genomic_DNA"/>
</dbReference>
<evidence type="ECO:0000259" key="1">
    <source>
        <dbReference type="PROSITE" id="PS51481"/>
    </source>
</evidence>
<accession>A0ABS1NHB6</accession>
<dbReference type="InterPro" id="IPR004006">
    <property type="entry name" value="DhaK_dom"/>
</dbReference>
<comment type="caution">
    <text evidence="2">The sequence shown here is derived from an EMBL/GenBank/DDBJ whole genome shotgun (WGS) entry which is preliminary data.</text>
</comment>
<dbReference type="Gene3D" id="3.40.50.10440">
    <property type="entry name" value="Dihydroxyacetone kinase, domain 1"/>
    <property type="match status" value="1"/>
</dbReference>
<keyword evidence="2" id="KW-0808">Transferase</keyword>
<feature type="domain" description="DhaK" evidence="1">
    <location>
        <begin position="1"/>
        <end position="108"/>
    </location>
</feature>
<evidence type="ECO:0000313" key="3">
    <source>
        <dbReference type="Proteomes" id="UP000634229"/>
    </source>
</evidence>
<protein>
    <submittedName>
        <fullName evidence="2">Dihydroxyacetone kinase subunit DhaK</fullName>
    </submittedName>
</protein>
<dbReference type="PANTHER" id="PTHR28629:SF4">
    <property type="entry name" value="TRIOKINASE_FMN CYCLASE"/>
    <property type="match status" value="1"/>
</dbReference>
<organism evidence="2 3">
    <name type="scientific">Streptomyces coffeae</name>
    <dbReference type="NCBI Taxonomy" id="621382"/>
    <lineage>
        <taxon>Bacteria</taxon>
        <taxon>Bacillati</taxon>
        <taxon>Actinomycetota</taxon>
        <taxon>Actinomycetes</taxon>
        <taxon>Kitasatosporales</taxon>
        <taxon>Streptomycetaceae</taxon>
        <taxon>Streptomyces</taxon>
    </lineage>
</organism>
<sequence length="108" mass="11450">MNYTGDVIKFRLAAEIAAEEGHNAAMVLIDDDAALPAQETSPGRRGTAAAVVVERIVGVLAAQGASLPHLENMGQRVVDASNAQDLWINLGLAREGRTFPNDPVMVIE</sequence>
<dbReference type="PANTHER" id="PTHR28629">
    <property type="entry name" value="TRIOKINASE/FMN CYCLASE"/>
    <property type="match status" value="1"/>
</dbReference>
<gene>
    <name evidence="2" type="ORF">JK363_23155</name>
</gene>
<evidence type="ECO:0000313" key="2">
    <source>
        <dbReference type="EMBL" id="MBL1099512.1"/>
    </source>
</evidence>
<proteinExistence type="predicted"/>
<dbReference type="Pfam" id="PF02733">
    <property type="entry name" value="Dak1"/>
    <property type="match status" value="1"/>
</dbReference>